<dbReference type="SUPFAM" id="SSF53335">
    <property type="entry name" value="S-adenosyl-L-methionine-dependent methyltransferases"/>
    <property type="match status" value="1"/>
</dbReference>
<dbReference type="InterPro" id="IPR007848">
    <property type="entry name" value="Small_mtfrase_dom"/>
</dbReference>
<accession>A0A316G8U4</accession>
<protein>
    <submittedName>
        <fullName evidence="4">tRNA1(Val) A37 N6-methylase TrmN6</fullName>
    </submittedName>
</protein>
<dbReference type="InterPro" id="IPR050210">
    <property type="entry name" value="tRNA_Adenine-N(6)_MTase"/>
</dbReference>
<dbReference type="GO" id="GO:0032259">
    <property type="term" value="P:methylation"/>
    <property type="evidence" value="ECO:0007669"/>
    <property type="project" value="UniProtKB-KW"/>
</dbReference>
<keyword evidence="2" id="KW-0949">S-adenosyl-L-methionine</keyword>
<reference evidence="4 5" key="1">
    <citation type="submission" date="2018-05" db="EMBL/GenBank/DDBJ databases">
        <title>Genomic Encyclopedia of Type Strains, Phase IV (KMG-IV): sequencing the most valuable type-strain genomes for metagenomic binning, comparative biology and taxonomic classification.</title>
        <authorList>
            <person name="Goeker M."/>
        </authorList>
    </citation>
    <scope>NUCLEOTIDE SEQUENCE [LARGE SCALE GENOMIC DNA]</scope>
    <source>
        <strain evidence="4 5">DSM 103371</strain>
    </source>
</reference>
<dbReference type="GO" id="GO:0008168">
    <property type="term" value="F:methyltransferase activity"/>
    <property type="evidence" value="ECO:0007669"/>
    <property type="project" value="UniProtKB-KW"/>
</dbReference>
<gene>
    <name evidence="4" type="ORF">C8D95_104308</name>
</gene>
<dbReference type="PANTHER" id="PTHR47739">
    <property type="entry name" value="TRNA1(VAL) (ADENINE(37)-N6)-METHYLTRANSFERASE"/>
    <property type="match status" value="1"/>
</dbReference>
<organism evidence="4 5">
    <name type="scientific">Silicimonas algicola</name>
    <dbReference type="NCBI Taxonomy" id="1826607"/>
    <lineage>
        <taxon>Bacteria</taxon>
        <taxon>Pseudomonadati</taxon>
        <taxon>Pseudomonadota</taxon>
        <taxon>Alphaproteobacteria</taxon>
        <taxon>Rhodobacterales</taxon>
        <taxon>Paracoccaceae</taxon>
    </lineage>
</organism>
<dbReference type="PANTHER" id="PTHR47739:SF1">
    <property type="entry name" value="TRNA1(VAL) (ADENINE(37)-N6)-METHYLTRANSFERASE"/>
    <property type="match status" value="1"/>
</dbReference>
<comment type="caution">
    <text evidence="4">The sequence shown here is derived from an EMBL/GenBank/DDBJ whole genome shotgun (WGS) entry which is preliminary data.</text>
</comment>
<dbReference type="Gene3D" id="3.40.50.150">
    <property type="entry name" value="Vaccinia Virus protein VP39"/>
    <property type="match status" value="1"/>
</dbReference>
<dbReference type="EMBL" id="QGGV01000004">
    <property type="protein sequence ID" value="PWK56635.1"/>
    <property type="molecule type" value="Genomic_DNA"/>
</dbReference>
<dbReference type="KEGG" id="salo:EF888_00220"/>
<evidence type="ECO:0000313" key="4">
    <source>
        <dbReference type="EMBL" id="PWK56635.1"/>
    </source>
</evidence>
<feature type="domain" description="Methyltransferase small" evidence="3">
    <location>
        <begin position="30"/>
        <end position="123"/>
    </location>
</feature>
<evidence type="ECO:0000256" key="2">
    <source>
        <dbReference type="ARBA" id="ARBA00022691"/>
    </source>
</evidence>
<evidence type="ECO:0000256" key="1">
    <source>
        <dbReference type="ARBA" id="ARBA00022603"/>
    </source>
</evidence>
<keyword evidence="1 4" id="KW-0489">Methyltransferase</keyword>
<dbReference type="AlphaFoldDB" id="A0A316G8U4"/>
<evidence type="ECO:0000313" key="5">
    <source>
        <dbReference type="Proteomes" id="UP000245390"/>
    </source>
</evidence>
<dbReference type="OrthoDB" id="5489421at2"/>
<keyword evidence="1 4" id="KW-0808">Transferase</keyword>
<proteinExistence type="predicted"/>
<dbReference type="RefSeq" id="WP_109759307.1">
    <property type="nucleotide sequence ID" value="NZ_CP034588.1"/>
</dbReference>
<evidence type="ECO:0000259" key="3">
    <source>
        <dbReference type="Pfam" id="PF05175"/>
    </source>
</evidence>
<dbReference type="InterPro" id="IPR029063">
    <property type="entry name" value="SAM-dependent_MTases_sf"/>
</dbReference>
<sequence length="249" mass="26089">MIAQTDRFLGGRLSVFQPVSGYRAGADPVFLAAAVSARPGQSILDLGCGAGVAMLCLLSRVEGLSVTGVENDAASVGLARANLDANGFDARVLEADAFFPTPELASASFDHVMTNPPFFDRRNGSEAWDPHREAGRGETAPLALWLDAALRRVKPGGYITVVHRADRLADCLAPLQGRAGDVVVQPLAARAARPARLVIVQAKKGARGALRLNAPLVLHDGAVHEADGESYSLAAQAILREGAALPLKN</sequence>
<dbReference type="CDD" id="cd02440">
    <property type="entry name" value="AdoMet_MTases"/>
    <property type="match status" value="1"/>
</dbReference>
<name>A0A316G8U4_9RHOB</name>
<dbReference type="Proteomes" id="UP000245390">
    <property type="component" value="Unassembled WGS sequence"/>
</dbReference>
<dbReference type="Pfam" id="PF05175">
    <property type="entry name" value="MTS"/>
    <property type="match status" value="1"/>
</dbReference>
<keyword evidence="5" id="KW-1185">Reference proteome</keyword>